<evidence type="ECO:0000259" key="4">
    <source>
        <dbReference type="SMART" id="SM00916"/>
    </source>
</evidence>
<dbReference type="STRING" id="1296120.A0A1B9H3D5"/>
<evidence type="ECO:0000256" key="1">
    <source>
        <dbReference type="ARBA" id="ARBA00004173"/>
    </source>
</evidence>
<dbReference type="AlphaFoldDB" id="A0A1B9H3D5"/>
<evidence type="ECO:0000256" key="3">
    <source>
        <dbReference type="SAM" id="MobiDB-lite"/>
    </source>
</evidence>
<dbReference type="SMART" id="SM00916">
    <property type="entry name" value="L51_S25_CI-B8"/>
    <property type="match status" value="1"/>
</dbReference>
<evidence type="ECO:0000313" key="6">
    <source>
        <dbReference type="Proteomes" id="UP000092666"/>
    </source>
</evidence>
<feature type="region of interest" description="Disordered" evidence="3">
    <location>
        <begin position="74"/>
        <end position="95"/>
    </location>
</feature>
<evidence type="ECO:0000256" key="2">
    <source>
        <dbReference type="ARBA" id="ARBA00023128"/>
    </source>
</evidence>
<reference evidence="5 6" key="1">
    <citation type="submission" date="2013-07" db="EMBL/GenBank/DDBJ databases">
        <title>The Genome Sequence of Cryptococcus heveanensis BCC8398.</title>
        <authorList>
            <consortium name="The Broad Institute Genome Sequencing Platform"/>
            <person name="Cuomo C."/>
            <person name="Litvintseva A."/>
            <person name="Chen Y."/>
            <person name="Heitman J."/>
            <person name="Sun S."/>
            <person name="Springer D."/>
            <person name="Dromer F."/>
            <person name="Young S.K."/>
            <person name="Zeng Q."/>
            <person name="Gargeya S."/>
            <person name="Fitzgerald M."/>
            <person name="Abouelleil A."/>
            <person name="Alvarado L."/>
            <person name="Berlin A.M."/>
            <person name="Chapman S.B."/>
            <person name="Dewar J."/>
            <person name="Goldberg J."/>
            <person name="Griggs A."/>
            <person name="Gujja S."/>
            <person name="Hansen M."/>
            <person name="Howarth C."/>
            <person name="Imamovic A."/>
            <person name="Larimer J."/>
            <person name="McCowan C."/>
            <person name="Murphy C."/>
            <person name="Pearson M."/>
            <person name="Priest M."/>
            <person name="Roberts A."/>
            <person name="Saif S."/>
            <person name="Shea T."/>
            <person name="Sykes S."/>
            <person name="Wortman J."/>
            <person name="Nusbaum C."/>
            <person name="Birren B."/>
        </authorList>
    </citation>
    <scope>NUCLEOTIDE SEQUENCE [LARGE SCALE GENOMIC DNA]</scope>
    <source>
        <strain evidence="5 6">BCC8398</strain>
    </source>
</reference>
<reference evidence="6" key="2">
    <citation type="submission" date="2013-12" db="EMBL/GenBank/DDBJ databases">
        <title>Evolution of pathogenesis and genome organization in the Tremellales.</title>
        <authorList>
            <person name="Cuomo C."/>
            <person name="Litvintseva A."/>
            <person name="Heitman J."/>
            <person name="Chen Y."/>
            <person name="Sun S."/>
            <person name="Springer D."/>
            <person name="Dromer F."/>
            <person name="Young S."/>
            <person name="Zeng Q."/>
            <person name="Chapman S."/>
            <person name="Gujja S."/>
            <person name="Saif S."/>
            <person name="Birren B."/>
        </authorList>
    </citation>
    <scope>NUCLEOTIDE SEQUENCE [LARGE SCALE GENOMIC DNA]</scope>
    <source>
        <strain evidence="6">BCC8398</strain>
    </source>
</reference>
<dbReference type="EMBL" id="KI669492">
    <property type="protein sequence ID" value="OCF37784.1"/>
    <property type="molecule type" value="Genomic_DNA"/>
</dbReference>
<organism evidence="5 6">
    <name type="scientific">Kwoniella heveanensis BCC8398</name>
    <dbReference type="NCBI Taxonomy" id="1296120"/>
    <lineage>
        <taxon>Eukaryota</taxon>
        <taxon>Fungi</taxon>
        <taxon>Dikarya</taxon>
        <taxon>Basidiomycota</taxon>
        <taxon>Agaricomycotina</taxon>
        <taxon>Tremellomycetes</taxon>
        <taxon>Tremellales</taxon>
        <taxon>Cryptococcaceae</taxon>
        <taxon>Kwoniella</taxon>
    </lineage>
</organism>
<dbReference type="OrthoDB" id="1696305at2759"/>
<dbReference type="Proteomes" id="UP000092666">
    <property type="component" value="Unassembled WGS sequence"/>
</dbReference>
<proteinExistence type="predicted"/>
<sequence>MSSAASSSIRRLPFREAVSSLRQGTEKVTLSSDVAGVTLRFVAKNSEPGPRQFLRNHAPRLAYANPTLPFTIERIRDPRTKSKDPNNPDKGAVWEGGVMPKPEMVIAFRNKGRQTGNTLLLLSGSPLCVYGRNIEQREQSLKLLLLSFLTFGSATLAIPMTSTITITIANALDTGIGGSAPAQTVPLTHLDGDKILAQLLSVAGEERLRGIEAPSSTSGPTA</sequence>
<feature type="domain" description="Ribosomal protein/NADH dehydrogenase" evidence="4">
    <location>
        <begin position="44"/>
        <end position="148"/>
    </location>
</feature>
<accession>A0A1B9H3D5</accession>
<dbReference type="GO" id="GO:0005739">
    <property type="term" value="C:mitochondrion"/>
    <property type="evidence" value="ECO:0007669"/>
    <property type="project" value="UniProtKB-SubCell"/>
</dbReference>
<name>A0A1B9H3D5_9TREE</name>
<gene>
    <name evidence="5" type="ORF">I316_00008</name>
</gene>
<evidence type="ECO:0000313" key="5">
    <source>
        <dbReference type="EMBL" id="OCF37784.1"/>
    </source>
</evidence>
<protein>
    <recommendedName>
        <fullName evidence="4">Ribosomal protein/NADH dehydrogenase domain-containing protein</fullName>
    </recommendedName>
</protein>
<feature type="compositionally biased region" description="Basic and acidic residues" evidence="3">
    <location>
        <begin position="74"/>
        <end position="87"/>
    </location>
</feature>
<comment type="subcellular location">
    <subcellularLocation>
        <location evidence="1">Mitochondrion</location>
    </subcellularLocation>
</comment>
<keyword evidence="6" id="KW-1185">Reference proteome</keyword>
<keyword evidence="2" id="KW-0496">Mitochondrion</keyword>
<dbReference type="InterPro" id="IPR007741">
    <property type="entry name" value="Ribosomal_mL43/mS25/NADH_DH"/>
</dbReference>